<dbReference type="EC" id="3.2.1.89" evidence="3 6"/>
<dbReference type="RefSeq" id="WP_205103606.1">
    <property type="nucleotide sequence ID" value="NZ_JACJJG010000011.1"/>
</dbReference>
<evidence type="ECO:0000313" key="8">
    <source>
        <dbReference type="Proteomes" id="UP000706891"/>
    </source>
</evidence>
<keyword evidence="4 6" id="KW-0378">Hydrolase</keyword>
<keyword evidence="6" id="KW-0732">Signal</keyword>
<evidence type="ECO:0000256" key="2">
    <source>
        <dbReference type="ARBA" id="ARBA00010687"/>
    </source>
</evidence>
<evidence type="ECO:0000256" key="5">
    <source>
        <dbReference type="ARBA" id="ARBA00023295"/>
    </source>
</evidence>
<name>A0A939B6S8_9BACT</name>
<proteinExistence type="inferred from homology"/>
<dbReference type="PANTHER" id="PTHR34983">
    <property type="entry name" value="ARABINOGALACTAN ENDO-BETA-1,4-GALACTANASE A"/>
    <property type="match status" value="1"/>
</dbReference>
<dbReference type="AlphaFoldDB" id="A0A939B6S8"/>
<evidence type="ECO:0000256" key="4">
    <source>
        <dbReference type="ARBA" id="ARBA00022801"/>
    </source>
</evidence>
<feature type="signal peptide" evidence="6">
    <location>
        <begin position="1"/>
        <end position="20"/>
    </location>
</feature>
<dbReference type="GO" id="GO:0045490">
    <property type="term" value="P:pectin catabolic process"/>
    <property type="evidence" value="ECO:0007669"/>
    <property type="project" value="TreeGrafter"/>
</dbReference>
<protein>
    <recommendedName>
        <fullName evidence="3 6">Arabinogalactan endo-beta-1,4-galactanase</fullName>
        <ecNumber evidence="3 6">3.2.1.89</ecNumber>
    </recommendedName>
</protein>
<keyword evidence="5 6" id="KW-0326">Glycosidase</keyword>
<dbReference type="Proteomes" id="UP000706891">
    <property type="component" value="Unassembled WGS sequence"/>
</dbReference>
<comment type="caution">
    <text evidence="7">The sequence shown here is derived from an EMBL/GenBank/DDBJ whole genome shotgun (WGS) entry which is preliminary data.</text>
</comment>
<evidence type="ECO:0000256" key="1">
    <source>
        <dbReference type="ARBA" id="ARBA00001695"/>
    </source>
</evidence>
<reference evidence="7" key="1">
    <citation type="submission" date="2020-08" db="EMBL/GenBank/DDBJ databases">
        <authorList>
            <person name="Cejkova D."/>
            <person name="Kubasova T."/>
            <person name="Jahodarova E."/>
            <person name="Rychlik I."/>
        </authorList>
    </citation>
    <scope>NUCLEOTIDE SEQUENCE</scope>
    <source>
        <strain evidence="7">An824</strain>
    </source>
</reference>
<reference evidence="7" key="2">
    <citation type="journal article" date="2021" name="Sci. Rep.">
        <title>The distribution of antibiotic resistance genes in chicken gut microbiota commensals.</title>
        <authorList>
            <person name="Juricova H."/>
            <person name="Matiasovicova J."/>
            <person name="Kubasova T."/>
            <person name="Cejkova D."/>
            <person name="Rychlik I."/>
        </authorList>
    </citation>
    <scope>NUCLEOTIDE SEQUENCE</scope>
    <source>
        <strain evidence="7">An824</strain>
    </source>
</reference>
<dbReference type="InterPro" id="IPR017853">
    <property type="entry name" value="GH"/>
</dbReference>
<evidence type="ECO:0000256" key="3">
    <source>
        <dbReference type="ARBA" id="ARBA00012556"/>
    </source>
</evidence>
<comment type="similarity">
    <text evidence="2 6">Belongs to the glycosyl hydrolase 53 family.</text>
</comment>
<feature type="chain" id="PRO_5038154901" description="Arabinogalactan endo-beta-1,4-galactanase" evidence="6">
    <location>
        <begin position="21"/>
        <end position="373"/>
    </location>
</feature>
<sequence>MKKHIILVMLALITCAGANAQKYLGGDISLLPTYREKGTTYKTADGKETCPYKLFTEAGWNAMRVRLFVEPDNAPLGNKDEGVCQDLPYVIKLCKQIKAHGFKLMLDFHYSDTWADPGKQFTPKAWDEAIAGKSKDEQVKILADSVYAHTLNALNALKQAGAEPDFIQVGNEITFGMLWPTGRVEPTKADNWPALLTFLNAGVKACRQACPKAQIIIHTEHAQDWNATEGYYAKLRDGKLDYDIIGLSYYPMWHGTIKHLDVVLDSLKTTFNKPVMIVETAFYYSHENDIWEKDPNHYSDLYPISAEGQRRFTEELVTMLNKHDDVTGLFWWFPEENESGSTVVKSWLNRGLFDNHTGKTLPAMDEFSKFINQ</sequence>
<dbReference type="SUPFAM" id="SSF51445">
    <property type="entry name" value="(Trans)glycosidases"/>
    <property type="match status" value="1"/>
</dbReference>
<keyword evidence="8" id="KW-1185">Reference proteome</keyword>
<organism evidence="7 8">
    <name type="scientific">Marseilla massiliensis</name>
    <dbReference type="NCBI Taxonomy" id="1841864"/>
    <lineage>
        <taxon>Bacteria</taxon>
        <taxon>Pseudomonadati</taxon>
        <taxon>Bacteroidota</taxon>
        <taxon>Bacteroidia</taxon>
        <taxon>Bacteroidales</taxon>
        <taxon>Prevotellaceae</taxon>
        <taxon>Marseilla</taxon>
    </lineage>
</organism>
<comment type="catalytic activity">
    <reaction evidence="1 6">
        <text>The enzyme specifically hydrolyzes (1-&gt;4)-beta-D-galactosidic linkages in type I arabinogalactans.</text>
        <dbReference type="EC" id="3.2.1.89"/>
    </reaction>
</comment>
<dbReference type="GO" id="GO:0015926">
    <property type="term" value="F:glucosidase activity"/>
    <property type="evidence" value="ECO:0007669"/>
    <property type="project" value="InterPro"/>
</dbReference>
<dbReference type="Gene3D" id="3.20.20.80">
    <property type="entry name" value="Glycosidases"/>
    <property type="match status" value="1"/>
</dbReference>
<dbReference type="EMBL" id="JACJJG010000011">
    <property type="protein sequence ID" value="MBM6673031.1"/>
    <property type="molecule type" value="Genomic_DNA"/>
</dbReference>
<accession>A0A939B6S8</accession>
<evidence type="ECO:0000256" key="6">
    <source>
        <dbReference type="RuleBase" id="RU361192"/>
    </source>
</evidence>
<dbReference type="InterPro" id="IPR011683">
    <property type="entry name" value="Glyco_hydro_53"/>
</dbReference>
<dbReference type="Pfam" id="PF07745">
    <property type="entry name" value="Glyco_hydro_53"/>
    <property type="match status" value="1"/>
</dbReference>
<gene>
    <name evidence="7" type="ORF">H6A34_03970</name>
</gene>
<dbReference type="GO" id="GO:0031218">
    <property type="term" value="F:arabinogalactan endo-1,4-beta-galactosidase activity"/>
    <property type="evidence" value="ECO:0007669"/>
    <property type="project" value="UniProtKB-EC"/>
</dbReference>
<evidence type="ECO:0000313" key="7">
    <source>
        <dbReference type="EMBL" id="MBM6673031.1"/>
    </source>
</evidence>
<dbReference type="PANTHER" id="PTHR34983:SF1">
    <property type="entry name" value="ARABINOGALACTAN ENDO-BETA-1,4-GALACTANASE A"/>
    <property type="match status" value="1"/>
</dbReference>